<organism evidence="1 2">
    <name type="scientific">Ralstonia wenshanensis</name>
    <dbReference type="NCBI Taxonomy" id="2842456"/>
    <lineage>
        <taxon>Bacteria</taxon>
        <taxon>Pseudomonadati</taxon>
        <taxon>Pseudomonadota</taxon>
        <taxon>Betaproteobacteria</taxon>
        <taxon>Burkholderiales</taxon>
        <taxon>Burkholderiaceae</taxon>
        <taxon>Ralstonia</taxon>
    </lineage>
</organism>
<name>A0AAD2AY32_9RALS</name>
<protein>
    <submittedName>
        <fullName evidence="1">Uncharacterized protein</fullName>
    </submittedName>
</protein>
<dbReference type="EMBL" id="CATWAF010000002">
    <property type="protein sequence ID" value="CAJ0692746.1"/>
    <property type="molecule type" value="Genomic_DNA"/>
</dbReference>
<accession>A0AAD2AY32</accession>
<evidence type="ECO:0000313" key="1">
    <source>
        <dbReference type="EMBL" id="CAJ0692746.1"/>
    </source>
</evidence>
<gene>
    <name evidence="1" type="ORF">LMG18091_01664</name>
</gene>
<dbReference type="Proteomes" id="UP001189915">
    <property type="component" value="Unassembled WGS sequence"/>
</dbReference>
<sequence length="160" mass="17491">MTVFRQPCNSAKPWLASFSGATQLLHCVAVTAATLPPMPPDDDASLPLPDDDTTPAHALRIGNRRIWLAYDSYTEPDTLIVYIELGTRDTLDVALTLNLLLSLCLEVEGAARGMVVRHPQSGQIIFRFRYALDDDPEATGLLDAIAALTAELDNGHEPRH</sequence>
<proteinExistence type="predicted"/>
<evidence type="ECO:0000313" key="2">
    <source>
        <dbReference type="Proteomes" id="UP001189915"/>
    </source>
</evidence>
<reference evidence="1 2" key="1">
    <citation type="submission" date="2023-07" db="EMBL/GenBank/DDBJ databases">
        <authorList>
            <person name="Peeters C."/>
        </authorList>
    </citation>
    <scope>NUCLEOTIDE SEQUENCE [LARGE SCALE GENOMIC DNA]</scope>
    <source>
        <strain evidence="1 2">LMG 18091</strain>
    </source>
</reference>
<keyword evidence="2" id="KW-1185">Reference proteome</keyword>
<comment type="caution">
    <text evidence="1">The sequence shown here is derived from an EMBL/GenBank/DDBJ whole genome shotgun (WGS) entry which is preliminary data.</text>
</comment>
<dbReference type="AlphaFoldDB" id="A0AAD2AY32"/>